<gene>
    <name evidence="2" type="ORF">VE01_01790</name>
</gene>
<dbReference type="STRING" id="342668.A0A1B8GVW4"/>
<sequence length="954" mass="104593">MSTAIVPSGGSDNSNVFTQQGTVDWTLLSGSTVNFTIEILARLSKAGVEPITAAMGQAIFAGFNLDPDGQIRFSSTISRLKAFSSYGNVMWFGFGVKHIIRTLSETEQGATCAAICACLSVSYDKFFCSKVLKALADQQKAPNTLVPSLSQWAALANICAGAVSGSRFPQLVEVYSRIMQSYDGDSRNALQETTSPDKLARAILELGKVSSGTVQSVTFIGGVDCGWLAALAQWLLSLKVDIVAADGSVLYSSRTSVDPSYYPQVSIVQGLGHNGRGSSTLFKRSVFVMPGKLFFGAKWDLVDRQRHFFSAGRSEWRTILHDTFGADFDTLLHPEIIQDFAELLCCGFSVSDSDNGQRHVDPWRGLSTTSTESRLLQLSFAAQRLPELIPVCQIAKQKVYFQERSYGEHNTFPRVLARHCSCDQCKFHREHLAGKSGHFPLISKKICLEKVALAIFEYIWTLSWLDIDENVYPSVRGLLLTYRGQKTDRYDDSFRTDTIKDKLFQKPLMSKAIELFTGLPETDHQWAWGLSAGCKAGVCAYLPSLKNPTTSPPEQLRVIVVAGHIEWNSKTFSMVKDGRSEMVEVSLGDLASTFVQTYGLNVDLKLRVQETFTSDVLEADLWVSSKPIEPLQRISYHDGHIVDPPPASSSPTRIQTFGAAKIRAAIISSRFTSSCHSESVETNALSIDGPICWSGPCSDAAKYLWVDGYNNKSYSPTNEEWALISQSECCQEIVRGPYQLLYSVICRMKGKAKIRLGSATCLMCLLGTHRNLRGVEHIRIVIGRGNHGHSRWSYSHIRNLERVTVHSFLGSRPSSQVLLTSAKFPSGMPTKQPPLGPDSAVSGINQESNSGVVPGRPMLLATPQTAQSPSEPENTISSNNQQSDSSVAPSPATLPPTSRPAQPPSELGHTTPGIDQKESDSSVIPSQEIKGGIPHRGRDFKSPNPREIQRARSL</sequence>
<evidence type="ECO:0000313" key="2">
    <source>
        <dbReference type="EMBL" id="OBT99969.2"/>
    </source>
</evidence>
<reference evidence="3" key="2">
    <citation type="journal article" date="2018" name="Nat. Commun.">
        <title>Extreme sensitivity to ultraviolet light in the fungal pathogen causing white-nose syndrome of bats.</title>
        <authorList>
            <person name="Palmer J.M."/>
            <person name="Drees K.P."/>
            <person name="Foster J.T."/>
            <person name="Lindner D.L."/>
        </authorList>
    </citation>
    <scope>NUCLEOTIDE SEQUENCE [LARGE SCALE GENOMIC DNA]</scope>
    <source>
        <strain evidence="3">UAMH 10579</strain>
    </source>
</reference>
<feature type="compositionally biased region" description="Pro residues" evidence="1">
    <location>
        <begin position="892"/>
        <end position="903"/>
    </location>
</feature>
<name>A0A1B8GVW4_9PEZI</name>
<dbReference type="EMBL" id="KV460210">
    <property type="protein sequence ID" value="OBT99969.2"/>
    <property type="molecule type" value="Genomic_DNA"/>
</dbReference>
<evidence type="ECO:0000256" key="1">
    <source>
        <dbReference type="SAM" id="MobiDB-lite"/>
    </source>
</evidence>
<dbReference type="GeneID" id="28835176"/>
<proteinExistence type="predicted"/>
<reference evidence="2 3" key="1">
    <citation type="submission" date="2016-03" db="EMBL/GenBank/DDBJ databases">
        <title>Comparative genomics of Pseudogymnoascus destructans, the fungus causing white-nose syndrome of bats.</title>
        <authorList>
            <person name="Palmer J.M."/>
            <person name="Drees K.P."/>
            <person name="Foster J.T."/>
            <person name="Lindner D.L."/>
        </authorList>
    </citation>
    <scope>NUCLEOTIDE SEQUENCE [LARGE SCALE GENOMIC DNA]</scope>
    <source>
        <strain evidence="2 3">UAMH 10579</strain>
    </source>
</reference>
<feature type="compositionally biased region" description="Polar residues" evidence="1">
    <location>
        <begin position="842"/>
        <end position="851"/>
    </location>
</feature>
<dbReference type="AlphaFoldDB" id="A0A1B8GVW4"/>
<dbReference type="RefSeq" id="XP_059319995.1">
    <property type="nucleotide sequence ID" value="XM_059463386.1"/>
</dbReference>
<accession>A0A1B8GVW4</accession>
<keyword evidence="3" id="KW-1185">Reference proteome</keyword>
<protein>
    <submittedName>
        <fullName evidence="2">Uncharacterized protein</fullName>
    </submittedName>
</protein>
<dbReference type="Proteomes" id="UP000091956">
    <property type="component" value="Unassembled WGS sequence"/>
</dbReference>
<feature type="compositionally biased region" description="Polar residues" evidence="1">
    <location>
        <begin position="862"/>
        <end position="888"/>
    </location>
</feature>
<feature type="region of interest" description="Disordered" evidence="1">
    <location>
        <begin position="823"/>
        <end position="954"/>
    </location>
</feature>
<evidence type="ECO:0000313" key="3">
    <source>
        <dbReference type="Proteomes" id="UP000091956"/>
    </source>
</evidence>
<organism evidence="2 3">
    <name type="scientific">Pseudogymnoascus verrucosus</name>
    <dbReference type="NCBI Taxonomy" id="342668"/>
    <lineage>
        <taxon>Eukaryota</taxon>
        <taxon>Fungi</taxon>
        <taxon>Dikarya</taxon>
        <taxon>Ascomycota</taxon>
        <taxon>Pezizomycotina</taxon>
        <taxon>Leotiomycetes</taxon>
        <taxon>Thelebolales</taxon>
        <taxon>Thelebolaceae</taxon>
        <taxon>Pseudogymnoascus</taxon>
    </lineage>
</organism>